<sequence>MLNQDNSFKVNFNPERRRFLKAAGVALASLALAACTQGQEPVKTIPSEKYLTLPFRERDLKGQYQITEGWEYSAEEQAIHGQKIHLGIDFAVPYGTPVVAPFDGFAMSSYHAHWLMEGDRKRLYQEEPIRFSLGYFVQVYNPRVNRFIQLAHLSDIDPSIPFSKPVYDKEEDNWNPVNHTLTIEQLINHPMVAAIKRGDPLGRVGFSGLALGKEQIEYIEEAERPLVLDKPIRSWDEPHVHFEETFRNQKTGAKEGQRDPYDLYTTFENYPTPQNPAKMGPKSLWILGQDSLPLFAA</sequence>
<evidence type="ECO:0000313" key="2">
    <source>
        <dbReference type="Proteomes" id="UP000034881"/>
    </source>
</evidence>
<dbReference type="InterPro" id="IPR006311">
    <property type="entry name" value="TAT_signal"/>
</dbReference>
<dbReference type="InterPro" id="IPR011055">
    <property type="entry name" value="Dup_hybrid_motif"/>
</dbReference>
<dbReference type="NCBIfam" id="TIGR01409">
    <property type="entry name" value="TAT_signal_seq"/>
    <property type="match status" value="1"/>
</dbReference>
<protein>
    <submittedName>
        <fullName evidence="1">Uncharacterized protein</fullName>
    </submittedName>
</protein>
<proteinExistence type="predicted"/>
<accession>A0A0G0QKY7</accession>
<dbReference type="InterPro" id="IPR019546">
    <property type="entry name" value="TAT_signal_bac_arc"/>
</dbReference>
<gene>
    <name evidence="1" type="ORF">UT77_C0019G0005</name>
</gene>
<dbReference type="Gene3D" id="2.70.70.10">
    <property type="entry name" value="Glucose Permease (Domain IIA)"/>
    <property type="match status" value="1"/>
</dbReference>
<comment type="caution">
    <text evidence="1">The sequence shown here is derived from an EMBL/GenBank/DDBJ whole genome shotgun (WGS) entry which is preliminary data.</text>
</comment>
<dbReference type="EMBL" id="LBYB01000019">
    <property type="protein sequence ID" value="KKR40773.1"/>
    <property type="molecule type" value="Genomic_DNA"/>
</dbReference>
<organism evidence="1 2">
    <name type="scientific">Candidatus Daviesbacteria bacterium GW2011_GWC2_40_12</name>
    <dbReference type="NCBI Taxonomy" id="1618431"/>
    <lineage>
        <taxon>Bacteria</taxon>
        <taxon>Candidatus Daviesiibacteriota</taxon>
    </lineage>
</organism>
<evidence type="ECO:0000313" key="1">
    <source>
        <dbReference type="EMBL" id="KKR40773.1"/>
    </source>
</evidence>
<reference evidence="1 2" key="1">
    <citation type="journal article" date="2015" name="Nature">
        <title>rRNA introns, odd ribosomes, and small enigmatic genomes across a large radiation of phyla.</title>
        <authorList>
            <person name="Brown C.T."/>
            <person name="Hug L.A."/>
            <person name="Thomas B.C."/>
            <person name="Sharon I."/>
            <person name="Castelle C.J."/>
            <person name="Singh A."/>
            <person name="Wilkins M.J."/>
            <person name="Williams K.H."/>
            <person name="Banfield J.F."/>
        </authorList>
    </citation>
    <scope>NUCLEOTIDE SEQUENCE [LARGE SCALE GENOMIC DNA]</scope>
</reference>
<dbReference type="Proteomes" id="UP000034881">
    <property type="component" value="Unassembled WGS sequence"/>
</dbReference>
<name>A0A0G0QKY7_9BACT</name>
<dbReference type="PROSITE" id="PS51318">
    <property type="entry name" value="TAT"/>
    <property type="match status" value="1"/>
</dbReference>
<dbReference type="CDD" id="cd12797">
    <property type="entry name" value="M23_peptidase"/>
    <property type="match status" value="1"/>
</dbReference>
<dbReference type="AlphaFoldDB" id="A0A0G0QKY7"/>
<dbReference type="SUPFAM" id="SSF51261">
    <property type="entry name" value="Duplicated hybrid motif"/>
    <property type="match status" value="1"/>
</dbReference>